<name>A0A2T0T8M4_9BACT</name>
<dbReference type="GO" id="GO:0030313">
    <property type="term" value="C:cell envelope"/>
    <property type="evidence" value="ECO:0007669"/>
    <property type="project" value="TreeGrafter"/>
</dbReference>
<protein>
    <submittedName>
        <fullName evidence="5">Cobalt-zinc-cadmium efflux system membrane fusion protein</fullName>
    </submittedName>
</protein>
<dbReference type="SUPFAM" id="SSF111369">
    <property type="entry name" value="HlyD-like secretion proteins"/>
    <property type="match status" value="1"/>
</dbReference>
<evidence type="ECO:0000313" key="5">
    <source>
        <dbReference type="EMBL" id="PRY41986.1"/>
    </source>
</evidence>
<evidence type="ECO:0000256" key="2">
    <source>
        <dbReference type="ARBA" id="ARBA00022448"/>
    </source>
</evidence>
<comment type="similarity">
    <text evidence="1">Belongs to the membrane fusion protein (MFP) (TC 8.A.1) family.</text>
</comment>
<evidence type="ECO:0000256" key="3">
    <source>
        <dbReference type="SAM" id="SignalP"/>
    </source>
</evidence>
<feature type="signal peptide" evidence="3">
    <location>
        <begin position="1"/>
        <end position="25"/>
    </location>
</feature>
<evidence type="ECO:0000259" key="4">
    <source>
        <dbReference type="Pfam" id="PF25919"/>
    </source>
</evidence>
<dbReference type="Proteomes" id="UP000238375">
    <property type="component" value="Unassembled WGS sequence"/>
</dbReference>
<evidence type="ECO:0000256" key="1">
    <source>
        <dbReference type="ARBA" id="ARBA00009477"/>
    </source>
</evidence>
<dbReference type="Gene3D" id="2.40.50.100">
    <property type="match status" value="1"/>
</dbReference>
<keyword evidence="2" id="KW-0813">Transport</keyword>
<sequence>MRSRINPQPLRLLCVGLLLSLFACSGSTETTEQATAASPKDTTRQGPQTIAISPNQFRETGIQLGAPDTLTLGESIQATGKLEAPPDQWASVHAPMGGFVRSTRLVEGDFVRKGQVLAQLEHPDYIKLQQEYLQAIARSRFERQELDRQTELSQAAIGVGRNFQQSTADYQTTQALLSSLEAQLSQLHIPLPTLRKGTIVRTIPLLAPISGYVDKVDLHLGQFVGTTDALVEIVGKEHLYLELRVFENDIRKIREGQAVQFTIPQQQTGPMKASVYRVGQAFDTQTKTVLVHANLAPKNYGRLFAGSYVRATILSAPRRVMALPDDALVREGNQTFVYVRRSGSPTSTYQFQLVPVRTGISQNHQTEIKLPGGIDPTAIVRQGAYFISAERAKLAG</sequence>
<feature type="chain" id="PRO_5015617050" evidence="3">
    <location>
        <begin position="26"/>
        <end position="396"/>
    </location>
</feature>
<dbReference type="RefSeq" id="WP_106137185.1">
    <property type="nucleotide sequence ID" value="NZ_PVTE01000005.1"/>
</dbReference>
<dbReference type="GO" id="GO:0016020">
    <property type="term" value="C:membrane"/>
    <property type="evidence" value="ECO:0007669"/>
    <property type="project" value="InterPro"/>
</dbReference>
<dbReference type="InterPro" id="IPR058790">
    <property type="entry name" value="BSH_CusB"/>
</dbReference>
<evidence type="ECO:0000313" key="6">
    <source>
        <dbReference type="Proteomes" id="UP000238375"/>
    </source>
</evidence>
<dbReference type="Pfam" id="PF25919">
    <property type="entry name" value="BSH_CusB"/>
    <property type="match status" value="1"/>
</dbReference>
<dbReference type="EMBL" id="PVTE01000005">
    <property type="protein sequence ID" value="PRY41986.1"/>
    <property type="molecule type" value="Genomic_DNA"/>
</dbReference>
<feature type="domain" description="CusB-like barrel-sandwich hybrid" evidence="4">
    <location>
        <begin position="90"/>
        <end position="233"/>
    </location>
</feature>
<reference evidence="5 6" key="1">
    <citation type="submission" date="2018-03" db="EMBL/GenBank/DDBJ databases">
        <title>Genomic Encyclopedia of Archaeal and Bacterial Type Strains, Phase II (KMG-II): from individual species to whole genera.</title>
        <authorList>
            <person name="Goeker M."/>
        </authorList>
    </citation>
    <scope>NUCLEOTIDE SEQUENCE [LARGE SCALE GENOMIC DNA]</scope>
    <source>
        <strain evidence="5 6">DSM 28354</strain>
    </source>
</reference>
<dbReference type="PANTHER" id="PTHR30097:SF4">
    <property type="entry name" value="SLR6042 PROTEIN"/>
    <property type="match status" value="1"/>
</dbReference>
<dbReference type="AlphaFoldDB" id="A0A2T0T8M4"/>
<comment type="caution">
    <text evidence="5">The sequence shown here is derived from an EMBL/GenBank/DDBJ whole genome shotgun (WGS) entry which is preliminary data.</text>
</comment>
<dbReference type="GO" id="GO:0022857">
    <property type="term" value="F:transmembrane transporter activity"/>
    <property type="evidence" value="ECO:0007669"/>
    <property type="project" value="InterPro"/>
</dbReference>
<dbReference type="PROSITE" id="PS51257">
    <property type="entry name" value="PROKAR_LIPOPROTEIN"/>
    <property type="match status" value="1"/>
</dbReference>
<keyword evidence="3" id="KW-0732">Signal</keyword>
<proteinExistence type="inferred from homology"/>
<dbReference type="NCBIfam" id="TIGR01730">
    <property type="entry name" value="RND_mfp"/>
    <property type="match status" value="1"/>
</dbReference>
<dbReference type="InterPro" id="IPR051909">
    <property type="entry name" value="MFP_Cation_Efflux"/>
</dbReference>
<gene>
    <name evidence="5" type="ORF">CLV58_105188</name>
</gene>
<keyword evidence="6" id="KW-1185">Reference proteome</keyword>
<dbReference type="GO" id="GO:0060003">
    <property type="term" value="P:copper ion export"/>
    <property type="evidence" value="ECO:0007669"/>
    <property type="project" value="TreeGrafter"/>
</dbReference>
<dbReference type="Gene3D" id="2.40.30.170">
    <property type="match status" value="1"/>
</dbReference>
<accession>A0A2T0T8M4</accession>
<organism evidence="5 6">
    <name type="scientific">Spirosoma oryzae</name>
    <dbReference type="NCBI Taxonomy" id="1469603"/>
    <lineage>
        <taxon>Bacteria</taxon>
        <taxon>Pseudomonadati</taxon>
        <taxon>Bacteroidota</taxon>
        <taxon>Cytophagia</taxon>
        <taxon>Cytophagales</taxon>
        <taxon>Cytophagaceae</taxon>
        <taxon>Spirosoma</taxon>
    </lineage>
</organism>
<dbReference type="Gene3D" id="2.40.420.20">
    <property type="match status" value="1"/>
</dbReference>
<dbReference type="GO" id="GO:0015679">
    <property type="term" value="P:plasma membrane copper ion transport"/>
    <property type="evidence" value="ECO:0007669"/>
    <property type="project" value="TreeGrafter"/>
</dbReference>
<dbReference type="OrthoDB" id="9814657at2"/>
<dbReference type="InterPro" id="IPR006143">
    <property type="entry name" value="RND_pump_MFP"/>
</dbReference>
<dbReference type="PANTHER" id="PTHR30097">
    <property type="entry name" value="CATION EFFLUX SYSTEM PROTEIN CUSB"/>
    <property type="match status" value="1"/>
</dbReference>